<dbReference type="OrthoDB" id="696508at2759"/>
<dbReference type="GO" id="GO:0003676">
    <property type="term" value="F:nucleic acid binding"/>
    <property type="evidence" value="ECO:0007669"/>
    <property type="project" value="InterPro"/>
</dbReference>
<feature type="compositionally biased region" description="Low complexity" evidence="1">
    <location>
        <begin position="34"/>
        <end position="52"/>
    </location>
</feature>
<dbReference type="Proteomes" id="UP000275267">
    <property type="component" value="Unassembled WGS sequence"/>
</dbReference>
<dbReference type="SUPFAM" id="SSF57756">
    <property type="entry name" value="Retrovirus zinc finger-like domains"/>
    <property type="match status" value="1"/>
</dbReference>
<evidence type="ECO:0000313" key="3">
    <source>
        <dbReference type="Proteomes" id="UP000275267"/>
    </source>
</evidence>
<proteinExistence type="predicted"/>
<gene>
    <name evidence="2" type="ORF">C2845_PM11G18690</name>
</gene>
<dbReference type="InterPro" id="IPR036875">
    <property type="entry name" value="Znf_CCHC_sf"/>
</dbReference>
<dbReference type="GO" id="GO:0008270">
    <property type="term" value="F:zinc ion binding"/>
    <property type="evidence" value="ECO:0007669"/>
    <property type="project" value="InterPro"/>
</dbReference>
<dbReference type="PANTHER" id="PTHR33087">
    <property type="entry name" value="OS07G0539200 PROTEIN"/>
    <property type="match status" value="1"/>
</dbReference>
<evidence type="ECO:0000256" key="1">
    <source>
        <dbReference type="SAM" id="MobiDB-lite"/>
    </source>
</evidence>
<name>A0A3L6RVL6_PANMI</name>
<dbReference type="STRING" id="4540.A0A3L6RVL6"/>
<dbReference type="EMBL" id="PQIB02000007">
    <property type="protein sequence ID" value="RLN09848.1"/>
    <property type="molecule type" value="Genomic_DNA"/>
</dbReference>
<feature type="region of interest" description="Disordered" evidence="1">
    <location>
        <begin position="243"/>
        <end position="310"/>
    </location>
</feature>
<feature type="region of interest" description="Disordered" evidence="1">
    <location>
        <begin position="34"/>
        <end position="102"/>
    </location>
</feature>
<reference evidence="3" key="1">
    <citation type="journal article" date="2019" name="Nat. Commun.">
        <title>The genome of broomcorn millet.</title>
        <authorList>
            <person name="Zou C."/>
            <person name="Miki D."/>
            <person name="Li D."/>
            <person name="Tang Q."/>
            <person name="Xiao L."/>
            <person name="Rajput S."/>
            <person name="Deng P."/>
            <person name="Jia W."/>
            <person name="Huang R."/>
            <person name="Zhang M."/>
            <person name="Sun Y."/>
            <person name="Hu J."/>
            <person name="Fu X."/>
            <person name="Schnable P.S."/>
            <person name="Li F."/>
            <person name="Zhang H."/>
            <person name="Feng B."/>
            <person name="Zhu X."/>
            <person name="Liu R."/>
            <person name="Schnable J.C."/>
            <person name="Zhu J.-K."/>
            <person name="Zhang H."/>
        </authorList>
    </citation>
    <scope>NUCLEOTIDE SEQUENCE [LARGE SCALE GENOMIC DNA]</scope>
</reference>
<keyword evidence="3" id="KW-1185">Reference proteome</keyword>
<evidence type="ECO:0000313" key="2">
    <source>
        <dbReference type="EMBL" id="RLN09848.1"/>
    </source>
</evidence>
<protein>
    <recommendedName>
        <fullName evidence="4">CCHC-type domain-containing protein</fullName>
    </recommendedName>
</protein>
<dbReference type="PANTHER" id="PTHR33087:SF38">
    <property type="entry name" value="OS10G0201600 PROTEIN"/>
    <property type="match status" value="1"/>
</dbReference>
<evidence type="ECO:0008006" key="4">
    <source>
        <dbReference type="Google" id="ProtNLM"/>
    </source>
</evidence>
<dbReference type="AlphaFoldDB" id="A0A3L6RVL6"/>
<organism evidence="2 3">
    <name type="scientific">Panicum miliaceum</name>
    <name type="common">Proso millet</name>
    <name type="synonym">Broomcorn millet</name>
    <dbReference type="NCBI Taxonomy" id="4540"/>
    <lineage>
        <taxon>Eukaryota</taxon>
        <taxon>Viridiplantae</taxon>
        <taxon>Streptophyta</taxon>
        <taxon>Embryophyta</taxon>
        <taxon>Tracheophyta</taxon>
        <taxon>Spermatophyta</taxon>
        <taxon>Magnoliopsida</taxon>
        <taxon>Liliopsida</taxon>
        <taxon>Poales</taxon>
        <taxon>Poaceae</taxon>
        <taxon>PACMAD clade</taxon>
        <taxon>Panicoideae</taxon>
        <taxon>Panicodae</taxon>
        <taxon>Paniceae</taxon>
        <taxon>Panicinae</taxon>
        <taxon>Panicum</taxon>
        <taxon>Panicum sect. Panicum</taxon>
    </lineage>
</organism>
<sequence length="897" mass="96123">MADNEESSGSEGLKSPLSRLPPLAAAAVAAAMASASGASWRSPAPGSASSPQPGGPSGLTPDWLHYSASSSDGDSLAMSPVARRKGKEVVPPSGGCSDLMAAPSRANPGGFMADARRVARVAPHPAHRQHPASVVVAPHPRDAAGEDGGWVEVRRRWRRRVRHPRPPPRPVPADLVKRCFNSFPKDHVAAACRNPSRCLKCSQEGQQARHCKRGRVVRGGLGRAAPSWAPVAGASHCIRRLGAAPSRRGSAGSDDTRSARSQSTGRASSLPEICAPSSCRDAADDGTEGASPPSSSPPSIKPFGDPSRRPRSEICVVQRSSEIEATEARLLSCALVAVVGGTRSSVSFLQVGMLLEEFFSVQHGEYTVHRFDPEDFLVEFSNAADADRVLHAHYPEDAPFCLVWKRWRRQSMASFGSFRFRVPIEFTGIPAHARNISTARFVLETSCSDLIEAPPELTGDDQRKFYICAWCFHPDLVPQQKVIFIHEPPEQYVESGLFLRPHEIIQSKHDGLRYNVHVRIIEVQDWNLPSDSSDDVEAPPLGLGGVHHSVRAPNRLAPELSLFCGRLKGGGPNKGKENTQSKVEVLLDHQVVNQPSKTTGRLAPLVGLEVDPGQLRAPGAADPASTVDDPMVVESLLRPKEGRCTCLDDHSLLGTGEHALVSLAGNVVPPPTPGKGGPSSLVACALEEEMAGFSRGSEMVDTGTASAQAELDDAPSGGPAMSGPQLEGIRFPDVGVDGVHLNSPVVSRNVNTNRGSRPTLPLHIFDGVASPTRRAVQGFMKKVTKSRPPAAIALTPPRRRAKSPDQKFLCRRSERLARKSRARASNPEVQAQNVMMRSLGITSDSRLPDANAFDEFVVIFTSPLTPSKQDALNLLFPLSVPMIARLAASNMADEVEP</sequence>
<comment type="caution">
    <text evidence="2">The sequence shown here is derived from an EMBL/GenBank/DDBJ whole genome shotgun (WGS) entry which is preliminary data.</text>
</comment>
<accession>A0A3L6RVL6</accession>
<dbReference type="InterPro" id="IPR053253">
    <property type="entry name" value="Sex_diff_modulator"/>
</dbReference>
<feature type="region of interest" description="Disordered" evidence="1">
    <location>
        <begin position="702"/>
        <end position="725"/>
    </location>
</feature>